<evidence type="ECO:0000256" key="6">
    <source>
        <dbReference type="ARBA" id="ARBA00023204"/>
    </source>
</evidence>
<dbReference type="PANTHER" id="PTHR12486">
    <property type="entry name" value="APRATAXIN-RELATED"/>
    <property type="match status" value="1"/>
</dbReference>
<dbReference type="GO" id="GO:0003725">
    <property type="term" value="F:double-stranded RNA binding"/>
    <property type="evidence" value="ECO:0007669"/>
    <property type="project" value="TreeGrafter"/>
</dbReference>
<dbReference type="GO" id="GO:0000012">
    <property type="term" value="P:single strand break repair"/>
    <property type="evidence" value="ECO:0007669"/>
    <property type="project" value="TreeGrafter"/>
</dbReference>
<evidence type="ECO:0000256" key="1">
    <source>
        <dbReference type="ARBA" id="ARBA00004123"/>
    </source>
</evidence>
<dbReference type="FunFam" id="3.30.428.10:FF:000004">
    <property type="entry name" value="aprataxin isoform X2"/>
    <property type="match status" value="1"/>
</dbReference>
<dbReference type="GO" id="GO:1990165">
    <property type="term" value="F:single-strand break-containing DNA binding"/>
    <property type="evidence" value="ECO:0007669"/>
    <property type="project" value="TreeGrafter"/>
</dbReference>
<name>A0A1B6CDU7_9HEMI</name>
<feature type="domain" description="HIT" evidence="9">
    <location>
        <begin position="4"/>
        <end position="106"/>
    </location>
</feature>
<keyword evidence="4" id="KW-0862">Zinc</keyword>
<accession>A0A1B6CDU7</accession>
<keyword evidence="2" id="KW-0479">Metal-binding</keyword>
<evidence type="ECO:0000313" key="10">
    <source>
        <dbReference type="EMBL" id="JAS11460.1"/>
    </source>
</evidence>
<dbReference type="InterPro" id="IPR011146">
    <property type="entry name" value="HIT-like"/>
</dbReference>
<sequence>MAWKDNLLKSINDPNLIKFKDDKVVIIEDLYPKSECHYLVIPYEDILNIQSLQRQHLSTLYYMDELARNFAYNFKGKNMWLGYHAKPSMNRLHLHLISDDFNGQGLKHKKHYNSFTTPFFIASSKVIHDVKQFGRVLLPSDSECDIYLKTALKCHKCKYNPINMPTLKLHLLTHL</sequence>
<evidence type="ECO:0000256" key="2">
    <source>
        <dbReference type="ARBA" id="ARBA00022723"/>
    </source>
</evidence>
<dbReference type="PROSITE" id="PS51084">
    <property type="entry name" value="HIT_2"/>
    <property type="match status" value="1"/>
</dbReference>
<keyword evidence="3" id="KW-0227">DNA damage</keyword>
<comment type="subcellular location">
    <subcellularLocation>
        <location evidence="1">Nucleus</location>
    </subcellularLocation>
</comment>
<dbReference type="AlphaFoldDB" id="A0A1B6CDU7"/>
<evidence type="ECO:0000259" key="9">
    <source>
        <dbReference type="PROSITE" id="PS51084"/>
    </source>
</evidence>
<dbReference type="Pfam" id="PF16278">
    <property type="entry name" value="zf-C2HE"/>
    <property type="match status" value="1"/>
</dbReference>
<dbReference type="Pfam" id="PF11969">
    <property type="entry name" value="DcpS_C"/>
    <property type="match status" value="1"/>
</dbReference>
<dbReference type="Gene3D" id="3.30.428.10">
    <property type="entry name" value="HIT-like"/>
    <property type="match status" value="1"/>
</dbReference>
<dbReference type="SUPFAM" id="SSF54197">
    <property type="entry name" value="HIT-like"/>
    <property type="match status" value="1"/>
</dbReference>
<keyword evidence="6" id="KW-0234">DNA repair</keyword>
<evidence type="ECO:0000256" key="5">
    <source>
        <dbReference type="ARBA" id="ARBA00023125"/>
    </source>
</evidence>
<dbReference type="GO" id="GO:0030983">
    <property type="term" value="F:mismatched DNA binding"/>
    <property type="evidence" value="ECO:0007669"/>
    <property type="project" value="TreeGrafter"/>
</dbReference>
<dbReference type="GO" id="GO:0003697">
    <property type="term" value="F:single-stranded DNA binding"/>
    <property type="evidence" value="ECO:0007669"/>
    <property type="project" value="TreeGrafter"/>
</dbReference>
<gene>
    <name evidence="10" type="ORF">g.44161</name>
</gene>
<dbReference type="PANTHER" id="PTHR12486:SF4">
    <property type="entry name" value="APRATAXIN"/>
    <property type="match status" value="1"/>
</dbReference>
<organism evidence="10">
    <name type="scientific">Clastoptera arizonana</name>
    <name type="common">Arizona spittle bug</name>
    <dbReference type="NCBI Taxonomy" id="38151"/>
    <lineage>
        <taxon>Eukaryota</taxon>
        <taxon>Metazoa</taxon>
        <taxon>Ecdysozoa</taxon>
        <taxon>Arthropoda</taxon>
        <taxon>Hexapoda</taxon>
        <taxon>Insecta</taxon>
        <taxon>Pterygota</taxon>
        <taxon>Neoptera</taxon>
        <taxon>Paraneoptera</taxon>
        <taxon>Hemiptera</taxon>
        <taxon>Auchenorrhyncha</taxon>
        <taxon>Cercopoidea</taxon>
        <taxon>Clastopteridae</taxon>
        <taxon>Clastoptera</taxon>
    </lineage>
</organism>
<dbReference type="EMBL" id="GEDC01025838">
    <property type="protein sequence ID" value="JAS11460.1"/>
    <property type="molecule type" value="Transcribed_RNA"/>
</dbReference>
<protein>
    <recommendedName>
        <fullName evidence="9">HIT domain-containing protein</fullName>
    </recommendedName>
</protein>
<dbReference type="GO" id="GO:0046872">
    <property type="term" value="F:metal ion binding"/>
    <property type="evidence" value="ECO:0007669"/>
    <property type="project" value="UniProtKB-KW"/>
</dbReference>
<comment type="caution">
    <text evidence="8">Lacks conserved residue(s) required for the propagation of feature annotation.</text>
</comment>
<evidence type="ECO:0000256" key="8">
    <source>
        <dbReference type="PROSITE-ProRule" id="PRU00464"/>
    </source>
</evidence>
<evidence type="ECO:0000256" key="4">
    <source>
        <dbReference type="ARBA" id="ARBA00022833"/>
    </source>
</evidence>
<dbReference type="InterPro" id="IPR032566">
    <property type="entry name" value="Znf-C2HE"/>
</dbReference>
<evidence type="ECO:0000256" key="3">
    <source>
        <dbReference type="ARBA" id="ARBA00022763"/>
    </source>
</evidence>
<dbReference type="GO" id="GO:0005634">
    <property type="term" value="C:nucleus"/>
    <property type="evidence" value="ECO:0007669"/>
    <property type="project" value="UniProtKB-SubCell"/>
</dbReference>
<reference evidence="10" key="1">
    <citation type="submission" date="2015-12" db="EMBL/GenBank/DDBJ databases">
        <title>De novo transcriptome assembly of four potential Pierce s Disease insect vectors from Arizona vineyards.</title>
        <authorList>
            <person name="Tassone E.E."/>
        </authorList>
    </citation>
    <scope>NUCLEOTIDE SEQUENCE</scope>
</reference>
<dbReference type="InterPro" id="IPR036265">
    <property type="entry name" value="HIT-like_sf"/>
</dbReference>
<proteinExistence type="predicted"/>
<keyword evidence="7" id="KW-0539">Nucleus</keyword>
<keyword evidence="5" id="KW-0238">DNA-binding</keyword>
<evidence type="ECO:0000256" key="7">
    <source>
        <dbReference type="ARBA" id="ARBA00023242"/>
    </source>
</evidence>
<dbReference type="GO" id="GO:0033699">
    <property type="term" value="F:DNA 5'-adenosine monophosphate hydrolase activity"/>
    <property type="evidence" value="ECO:0007669"/>
    <property type="project" value="TreeGrafter"/>
</dbReference>